<evidence type="ECO:0000313" key="1">
    <source>
        <dbReference type="Proteomes" id="UP000887569"/>
    </source>
</evidence>
<keyword evidence="1" id="KW-1185">Reference proteome</keyword>
<dbReference type="Proteomes" id="UP000887569">
    <property type="component" value="Unplaced"/>
</dbReference>
<accession>A0A914ZKP5</accession>
<organism evidence="1 2">
    <name type="scientific">Parascaris univalens</name>
    <name type="common">Nematode worm</name>
    <dbReference type="NCBI Taxonomy" id="6257"/>
    <lineage>
        <taxon>Eukaryota</taxon>
        <taxon>Metazoa</taxon>
        <taxon>Ecdysozoa</taxon>
        <taxon>Nematoda</taxon>
        <taxon>Chromadorea</taxon>
        <taxon>Rhabditida</taxon>
        <taxon>Spirurina</taxon>
        <taxon>Ascaridomorpha</taxon>
        <taxon>Ascaridoidea</taxon>
        <taxon>Ascarididae</taxon>
        <taxon>Parascaris</taxon>
    </lineage>
</organism>
<protein>
    <submittedName>
        <fullName evidence="2">Histone deacetylase domain-containing protein</fullName>
    </submittedName>
</protein>
<proteinExistence type="predicted"/>
<dbReference type="AlphaFoldDB" id="A0A914ZKP5"/>
<name>A0A914ZKP5_PARUN</name>
<sequence>MLLHRCNYDSTMLECPQRIQIIYERLLRDGLLIDAQKVSTNVNNAFDIQFYIFRLPFYLAIN</sequence>
<dbReference type="WBParaSite" id="PgB06_g114_t02">
    <property type="protein sequence ID" value="PgB06_g114_t02"/>
    <property type="gene ID" value="PgB06_g114"/>
</dbReference>
<evidence type="ECO:0000313" key="2">
    <source>
        <dbReference type="WBParaSite" id="PgB06_g114_t02"/>
    </source>
</evidence>
<reference evidence="2" key="1">
    <citation type="submission" date="2022-11" db="UniProtKB">
        <authorList>
            <consortium name="WormBaseParasite"/>
        </authorList>
    </citation>
    <scope>IDENTIFICATION</scope>
</reference>